<evidence type="ECO:0000313" key="2">
    <source>
        <dbReference type="Proteomes" id="UP000288805"/>
    </source>
</evidence>
<accession>A0A438CYD7</accession>
<evidence type="ECO:0000313" key="1">
    <source>
        <dbReference type="EMBL" id="RVW28197.1"/>
    </source>
</evidence>
<organism evidence="1 2">
    <name type="scientific">Vitis vinifera</name>
    <name type="common">Grape</name>
    <dbReference type="NCBI Taxonomy" id="29760"/>
    <lineage>
        <taxon>Eukaryota</taxon>
        <taxon>Viridiplantae</taxon>
        <taxon>Streptophyta</taxon>
        <taxon>Embryophyta</taxon>
        <taxon>Tracheophyta</taxon>
        <taxon>Spermatophyta</taxon>
        <taxon>Magnoliopsida</taxon>
        <taxon>eudicotyledons</taxon>
        <taxon>Gunneridae</taxon>
        <taxon>Pentapetalae</taxon>
        <taxon>rosids</taxon>
        <taxon>Vitales</taxon>
        <taxon>Vitaceae</taxon>
        <taxon>Viteae</taxon>
        <taxon>Vitis</taxon>
    </lineage>
</organism>
<reference evidence="1 2" key="1">
    <citation type="journal article" date="2018" name="PLoS Genet.">
        <title>Population sequencing reveals clonal diversity and ancestral inbreeding in the grapevine cultivar Chardonnay.</title>
        <authorList>
            <person name="Roach M.J."/>
            <person name="Johnson D.L."/>
            <person name="Bohlmann J."/>
            <person name="van Vuuren H.J."/>
            <person name="Jones S.J."/>
            <person name="Pretorius I.S."/>
            <person name="Schmidt S.A."/>
            <person name="Borneman A.R."/>
        </authorList>
    </citation>
    <scope>NUCLEOTIDE SEQUENCE [LARGE SCALE GENOMIC DNA]</scope>
    <source>
        <strain evidence="2">cv. Chardonnay</strain>
        <tissue evidence="1">Leaf</tissue>
    </source>
</reference>
<dbReference type="PANTHER" id="PTHR11439:SF463">
    <property type="entry name" value="REVERSE TRANSCRIPTASE TY1_COPIA-TYPE DOMAIN-CONTAINING PROTEIN"/>
    <property type="match status" value="1"/>
</dbReference>
<protein>
    <submittedName>
        <fullName evidence="1">Copia protein</fullName>
    </submittedName>
</protein>
<gene>
    <name evidence="1" type="primary">GIP_213</name>
    <name evidence="1" type="ORF">CK203_101491</name>
</gene>
<comment type="caution">
    <text evidence="1">The sequence shown here is derived from an EMBL/GenBank/DDBJ whole genome shotgun (WGS) entry which is preliminary data.</text>
</comment>
<sequence length="416" mass="47402">MRNRGFEPWTFRSCLGYQHFVINDNNRDQRKKDSKKTSTATVAEIKTEANVAEKASALVAATDHGGKFLNTFTPVINSAWIIDSGATDHMTFDSRQDIQTRQTIGCGIKWGKLYCLDLQSKDSNKLQQALMADGSEGEKKKTLDYDYHISKDDKSRQSELANQEVGELDMSGQQFGSEDVFIENTKPIIVCEGVLNLEPDPFMKRLQHRHNKAIPNSVQEALTDPRWKADMNEEMKSLQKNETWELVRMSTKKEASWVSLDLYCEIQGKWRLECQPVNTPIEEGGNLVTWKSKKQNVVTRSSAEAEFRGMALGLCEALWLRLLLQDLGYLSKQPIRLFCDNKVACDIAHNPVQHDRTKHVDVDRFFIKEKLDDKIVELPKIRSEDQLADILTKAVSSQVFSNFLDKLGMCDIYAPT</sequence>
<dbReference type="AlphaFoldDB" id="A0A438CYD7"/>
<proteinExistence type="predicted"/>
<dbReference type="EMBL" id="QGNW01001906">
    <property type="protein sequence ID" value="RVW28197.1"/>
    <property type="molecule type" value="Genomic_DNA"/>
</dbReference>
<dbReference type="Proteomes" id="UP000288805">
    <property type="component" value="Unassembled WGS sequence"/>
</dbReference>
<name>A0A438CYD7_VITVI</name>
<dbReference type="CDD" id="cd09272">
    <property type="entry name" value="RNase_HI_RT_Ty1"/>
    <property type="match status" value="1"/>
</dbReference>
<dbReference type="PANTHER" id="PTHR11439">
    <property type="entry name" value="GAG-POL-RELATED RETROTRANSPOSON"/>
    <property type="match status" value="1"/>
</dbReference>